<dbReference type="EMBL" id="KU686192">
    <property type="protein sequence ID" value="AOV57367.1"/>
    <property type="molecule type" value="Genomic_DNA"/>
</dbReference>
<dbReference type="Proteomes" id="UP000240287">
    <property type="component" value="Genome"/>
</dbReference>
<evidence type="ECO:0000256" key="2">
    <source>
        <dbReference type="ARBA" id="ARBA00022777"/>
    </source>
</evidence>
<dbReference type="PROSITE" id="PS00584">
    <property type="entry name" value="PFKB_KINASES_2"/>
    <property type="match status" value="1"/>
</dbReference>
<evidence type="ECO:0000313" key="9">
    <source>
        <dbReference type="Proteomes" id="UP000241265"/>
    </source>
</evidence>
<dbReference type="EMBL" id="KU686194">
    <property type="protein sequence ID" value="AOV57867.1"/>
    <property type="molecule type" value="Genomic_DNA"/>
</dbReference>
<dbReference type="GO" id="GO:0033786">
    <property type="term" value="F:heptose-1-phosphate adenylyltransferase activity"/>
    <property type="evidence" value="ECO:0007669"/>
    <property type="project" value="TreeGrafter"/>
</dbReference>
<dbReference type="EMBL" id="KU686196">
    <property type="protein sequence ID" value="AOV58367.1"/>
    <property type="molecule type" value="Genomic_DNA"/>
</dbReference>
<name>A0A1D8KG38_9CAUD</name>
<gene>
    <name evidence="6" type="ORF">C030809_112</name>
    <name evidence="7" type="ORF">C290910_112</name>
    <name evidence="5" type="ORF">N170310_112</name>
    <name evidence="4" type="ORF">N330309_112</name>
</gene>
<dbReference type="Proteomes" id="UP000241610">
    <property type="component" value="Segment"/>
</dbReference>
<dbReference type="PANTHER" id="PTHR46969:SF1">
    <property type="entry name" value="BIFUNCTIONAL PROTEIN HLDE"/>
    <property type="match status" value="1"/>
</dbReference>
<evidence type="ECO:0000313" key="4">
    <source>
        <dbReference type="EMBL" id="AOV57367.1"/>
    </source>
</evidence>
<dbReference type="InterPro" id="IPR002173">
    <property type="entry name" value="Carboh/pur_kinase_PfkB_CS"/>
</dbReference>
<dbReference type="Gene3D" id="3.40.1190.20">
    <property type="match status" value="2"/>
</dbReference>
<evidence type="ECO:0000256" key="1">
    <source>
        <dbReference type="ARBA" id="ARBA00022679"/>
    </source>
</evidence>
<dbReference type="PANTHER" id="PTHR46969">
    <property type="entry name" value="BIFUNCTIONAL PROTEIN HLDE"/>
    <property type="match status" value="1"/>
</dbReference>
<dbReference type="InterPro" id="IPR029056">
    <property type="entry name" value="Ribokinase-like"/>
</dbReference>
<evidence type="ECO:0000313" key="6">
    <source>
        <dbReference type="EMBL" id="AOV57867.1"/>
    </source>
</evidence>
<dbReference type="Pfam" id="PF00294">
    <property type="entry name" value="PfkB"/>
    <property type="match status" value="1"/>
</dbReference>
<dbReference type="EMBL" id="KU686193">
    <property type="protein sequence ID" value="AOV57617.1"/>
    <property type="molecule type" value="Genomic_DNA"/>
</dbReference>
<evidence type="ECO:0000259" key="3">
    <source>
        <dbReference type="Pfam" id="PF00294"/>
    </source>
</evidence>
<evidence type="ECO:0000313" key="7">
    <source>
        <dbReference type="EMBL" id="AOV58367.1"/>
    </source>
</evidence>
<dbReference type="Proteomes" id="UP000241591">
    <property type="component" value="Segment"/>
</dbReference>
<dbReference type="Proteomes" id="UP000241265">
    <property type="component" value="Genome"/>
</dbReference>
<dbReference type="InterPro" id="IPR011611">
    <property type="entry name" value="PfkB_dom"/>
</dbReference>
<sequence length="228" mass="25783">MYGTVTRISPEAPVPVMVYDRVETAKGMAHNVRENIMSFGDEVYMMTHESQITKTRYVDSKSNQQIMRLDENDEAEDFGWELPTEKFDVMVISDYNKGFLSEEKIEELVKWFNGPVFIDSKKTRLPKQCFIKINDREAQKLEGDYANLIVTKGSQGCTWNGRSFPGINVPVFDVAGAGDTFLAALVHFYLLLGTIDRAIPYANKAAAIAVTHFGTYVLSKDDINEIRC</sequence>
<evidence type="ECO:0000313" key="8">
    <source>
        <dbReference type="Proteomes" id="UP000240287"/>
    </source>
</evidence>
<accession>A0A1D8KG38</accession>
<dbReference type="SUPFAM" id="SSF53613">
    <property type="entry name" value="Ribokinase-like"/>
    <property type="match status" value="1"/>
</dbReference>
<protein>
    <submittedName>
        <fullName evidence="5">Putative carbohydrate kinase</fullName>
    </submittedName>
</protein>
<keyword evidence="2 5" id="KW-0418">Kinase</keyword>
<reference evidence="8 9" key="1">
    <citation type="journal article" date="2016" name="Virology">
        <title>The genomic content and context of auxiliary metabolic genes in marine cyanomyoviruses.</title>
        <authorList>
            <person name="Crummett L.T."/>
            <person name="Puxty R.J."/>
            <person name="Weihe C."/>
            <person name="Marston M.F."/>
            <person name="Martiny J.B."/>
        </authorList>
    </citation>
    <scope>NUCLEOTIDE SEQUENCE [LARGE SCALE GENOMIC DNA]</scope>
    <source>
        <strain evidence="4">0309SB33</strain>
        <strain evidence="5">0310NB17</strain>
        <strain evidence="6">0809CC03</strain>
        <strain evidence="7">0910CC29</strain>
    </source>
</reference>
<feature type="domain" description="Carbohydrate kinase PfkB" evidence="3">
    <location>
        <begin position="142"/>
        <end position="217"/>
    </location>
</feature>
<proteinExistence type="predicted"/>
<dbReference type="GO" id="GO:0033785">
    <property type="term" value="F:heptose 7-phosphate kinase activity"/>
    <property type="evidence" value="ECO:0007669"/>
    <property type="project" value="TreeGrafter"/>
</dbReference>
<organism evidence="5 8">
    <name type="scientific">Synechococcus phage S-CAM1</name>
    <dbReference type="NCBI Taxonomy" id="754037"/>
    <lineage>
        <taxon>Viruses</taxon>
        <taxon>Duplodnaviria</taxon>
        <taxon>Heunggongvirae</taxon>
        <taxon>Uroviricota</taxon>
        <taxon>Caudoviricetes</taxon>
        <taxon>Pantevenvirales</taxon>
        <taxon>Kyanoviridae</taxon>
        <taxon>Anaposvirus</taxon>
        <taxon>Anaposvirus socalone</taxon>
    </lineage>
</organism>
<evidence type="ECO:0000313" key="5">
    <source>
        <dbReference type="EMBL" id="AOV57617.1"/>
    </source>
</evidence>
<keyword evidence="1" id="KW-0808">Transferase</keyword>